<dbReference type="GO" id="GO:0048658">
    <property type="term" value="P:anther wall tapetum development"/>
    <property type="evidence" value="ECO:0007669"/>
    <property type="project" value="InterPro"/>
</dbReference>
<dbReference type="Gramene" id="VVA20604">
    <property type="protein sequence ID" value="VVA20604"/>
    <property type="gene ID" value="Prudul26B022342"/>
</dbReference>
<gene>
    <name evidence="1" type="ORF">ALMOND_2B022342</name>
</gene>
<dbReference type="InParanoid" id="A0A5E4EXZ0"/>
<accession>A0A5E4EXZ0</accession>
<dbReference type="AlphaFoldDB" id="A0A5E4EXZ0"/>
<dbReference type="GO" id="GO:0006355">
    <property type="term" value="P:regulation of DNA-templated transcription"/>
    <property type="evidence" value="ECO:0007669"/>
    <property type="project" value="InterPro"/>
</dbReference>
<proteinExistence type="predicted"/>
<protein>
    <submittedName>
        <fullName evidence="1">PREDICTED: mRNAion factor</fullName>
    </submittedName>
</protein>
<evidence type="ECO:0000313" key="1">
    <source>
        <dbReference type="EMBL" id="VVA20604.1"/>
    </source>
</evidence>
<sequence length="64" mass="7424">MVLLAIVRADQSYNNGSLRSSWLQRKYKDTEVVIRIIDDEVSIKLVQTKKINSLLYVSKLLDEL</sequence>
<dbReference type="Proteomes" id="UP000327085">
    <property type="component" value="Chromosome 2"/>
</dbReference>
<dbReference type="EMBL" id="CABIKO010000045">
    <property type="protein sequence ID" value="VVA20604.1"/>
    <property type="molecule type" value="Genomic_DNA"/>
</dbReference>
<dbReference type="PANTHER" id="PTHR46834:SF1">
    <property type="entry name" value="TRANSCRIPTION FACTOR BHLH10"/>
    <property type="match status" value="1"/>
</dbReference>
<dbReference type="InterPro" id="IPR045895">
    <property type="entry name" value="bHLH91-like"/>
</dbReference>
<name>A0A5E4EXZ0_PRUDU</name>
<organism evidence="1 2">
    <name type="scientific">Prunus dulcis</name>
    <name type="common">Almond</name>
    <name type="synonym">Amygdalus dulcis</name>
    <dbReference type="NCBI Taxonomy" id="3755"/>
    <lineage>
        <taxon>Eukaryota</taxon>
        <taxon>Viridiplantae</taxon>
        <taxon>Streptophyta</taxon>
        <taxon>Embryophyta</taxon>
        <taxon>Tracheophyta</taxon>
        <taxon>Spermatophyta</taxon>
        <taxon>Magnoliopsida</taxon>
        <taxon>eudicotyledons</taxon>
        <taxon>Gunneridae</taxon>
        <taxon>Pentapetalae</taxon>
        <taxon>rosids</taxon>
        <taxon>fabids</taxon>
        <taxon>Rosales</taxon>
        <taxon>Rosaceae</taxon>
        <taxon>Amygdaloideae</taxon>
        <taxon>Amygdaleae</taxon>
        <taxon>Prunus</taxon>
    </lineage>
</organism>
<evidence type="ECO:0000313" key="2">
    <source>
        <dbReference type="Proteomes" id="UP000327085"/>
    </source>
</evidence>
<dbReference type="PANTHER" id="PTHR46834">
    <property type="entry name" value="TRANSCRIPTION FACTOR BHLH91"/>
    <property type="match status" value="1"/>
</dbReference>
<reference evidence="2" key="1">
    <citation type="journal article" date="2020" name="Plant J.">
        <title>Transposons played a major role in the diversification between the closely related almond and peach genomes: results from the almond genome sequence.</title>
        <authorList>
            <person name="Alioto T."/>
            <person name="Alexiou K.G."/>
            <person name="Bardil A."/>
            <person name="Barteri F."/>
            <person name="Castanera R."/>
            <person name="Cruz F."/>
            <person name="Dhingra A."/>
            <person name="Duval H."/>
            <person name="Fernandez I Marti A."/>
            <person name="Frias L."/>
            <person name="Galan B."/>
            <person name="Garcia J.L."/>
            <person name="Howad W."/>
            <person name="Gomez-Garrido J."/>
            <person name="Gut M."/>
            <person name="Julca I."/>
            <person name="Morata J."/>
            <person name="Puigdomenech P."/>
            <person name="Ribeca P."/>
            <person name="Rubio Cabetas M.J."/>
            <person name="Vlasova A."/>
            <person name="Wirthensohn M."/>
            <person name="Garcia-Mas J."/>
            <person name="Gabaldon T."/>
            <person name="Casacuberta J.M."/>
            <person name="Arus P."/>
        </authorList>
    </citation>
    <scope>NUCLEOTIDE SEQUENCE [LARGE SCALE GENOMIC DNA]</scope>
    <source>
        <strain evidence="2">cv. Texas</strain>
    </source>
</reference>